<dbReference type="EMBL" id="CP032509">
    <property type="protein sequence ID" value="AZN72916.1"/>
    <property type="molecule type" value="Genomic_DNA"/>
</dbReference>
<evidence type="ECO:0000313" key="3">
    <source>
        <dbReference type="Proteomes" id="UP000268192"/>
    </source>
</evidence>
<evidence type="ECO:0000313" key="2">
    <source>
        <dbReference type="EMBL" id="AZN72916.1"/>
    </source>
</evidence>
<dbReference type="InterPro" id="IPR014776">
    <property type="entry name" value="4pyrrole_Mease_sub2"/>
</dbReference>
<dbReference type="GO" id="GO:0019354">
    <property type="term" value="P:siroheme biosynthetic process"/>
    <property type="evidence" value="ECO:0007669"/>
    <property type="project" value="TreeGrafter"/>
</dbReference>
<dbReference type="SUPFAM" id="SSF53790">
    <property type="entry name" value="Tetrapyrrole methylase"/>
    <property type="match status" value="1"/>
</dbReference>
<dbReference type="Proteomes" id="UP000268192">
    <property type="component" value="Chromosome"/>
</dbReference>
<dbReference type="InterPro" id="IPR035996">
    <property type="entry name" value="4pyrrol_Methylase_sf"/>
</dbReference>
<gene>
    <name evidence="2" type="ORF">D5400_17985</name>
</gene>
<keyword evidence="1" id="KW-0627">Porphyrin biosynthesis</keyword>
<reference evidence="2 3" key="1">
    <citation type="submission" date="2018-09" db="EMBL/GenBank/DDBJ databases">
        <title>Marinorhizobium profundi gen. nov., sp. nov., isolated from a deep-sea sediment sample from the New Britain Trench and proposal of Marinorhizobiaceae fam. nov. in the order Rhizobiales of the class Alphaproteobacteria.</title>
        <authorList>
            <person name="Cao J."/>
        </authorList>
    </citation>
    <scope>NUCLEOTIDE SEQUENCE [LARGE SCALE GENOMIC DNA]</scope>
    <source>
        <strain evidence="2 3">WS11</strain>
    </source>
</reference>
<evidence type="ECO:0008006" key="4">
    <source>
        <dbReference type="Google" id="ProtNLM"/>
    </source>
</evidence>
<dbReference type="PANTHER" id="PTHR45790:SF3">
    <property type="entry name" value="S-ADENOSYL-L-METHIONINE-DEPENDENT UROPORPHYRINOGEN III METHYLTRANSFERASE, CHLOROPLASTIC"/>
    <property type="match status" value="1"/>
</dbReference>
<protein>
    <recommendedName>
        <fullName evidence="4">Tetrapyrrole methylase domain-containing protein</fullName>
    </recommendedName>
</protein>
<dbReference type="KEGG" id="abaw:D5400_17985"/>
<organism evidence="2 3">
    <name type="scientific">Georhizobium profundi</name>
    <dbReference type="NCBI Taxonomy" id="2341112"/>
    <lineage>
        <taxon>Bacteria</taxon>
        <taxon>Pseudomonadati</taxon>
        <taxon>Pseudomonadota</taxon>
        <taxon>Alphaproteobacteria</taxon>
        <taxon>Hyphomicrobiales</taxon>
        <taxon>Rhizobiaceae</taxon>
        <taxon>Georhizobium</taxon>
    </lineage>
</organism>
<sequence>MFTCRFVTGHSKRGGLPTDLDWAAVVDKSASTIFYMGSRTAGAITNRFFAEGMAGDTPVVFAANVGRADSWIYRTSIETLSEKALPYEGDGPVIVGIGLAFGECPTAAETPFRIDCRHQTPYHQDCRERTSNAS</sequence>
<dbReference type="AlphaFoldDB" id="A0A3S9B7I4"/>
<dbReference type="RefSeq" id="WP_126011300.1">
    <property type="nucleotide sequence ID" value="NZ_CP032509.1"/>
</dbReference>
<accession>A0A3S9B7I4</accession>
<dbReference type="GO" id="GO:0004851">
    <property type="term" value="F:uroporphyrin-III C-methyltransferase activity"/>
    <property type="evidence" value="ECO:0007669"/>
    <property type="project" value="TreeGrafter"/>
</dbReference>
<dbReference type="PANTHER" id="PTHR45790">
    <property type="entry name" value="SIROHEME SYNTHASE-RELATED"/>
    <property type="match status" value="1"/>
</dbReference>
<dbReference type="OrthoDB" id="9815856at2"/>
<dbReference type="InterPro" id="IPR050161">
    <property type="entry name" value="Siro_Cobalamin_biosynth"/>
</dbReference>
<proteinExistence type="predicted"/>
<dbReference type="Gene3D" id="3.30.950.10">
    <property type="entry name" value="Methyltransferase, Cobalt-precorrin-4 Transmethylase, Domain 2"/>
    <property type="match status" value="1"/>
</dbReference>
<name>A0A3S9B7I4_9HYPH</name>
<evidence type="ECO:0000256" key="1">
    <source>
        <dbReference type="ARBA" id="ARBA00023244"/>
    </source>
</evidence>
<keyword evidence="3" id="KW-1185">Reference proteome</keyword>